<dbReference type="AlphaFoldDB" id="A0A2P2PAG3"/>
<proteinExistence type="predicted"/>
<keyword evidence="1" id="KW-1133">Transmembrane helix</keyword>
<reference evidence="2" key="1">
    <citation type="submission" date="2018-02" db="EMBL/GenBank/DDBJ databases">
        <title>Rhizophora mucronata_Transcriptome.</title>
        <authorList>
            <person name="Meera S.P."/>
            <person name="Sreeshan A."/>
            <person name="Augustine A."/>
        </authorList>
    </citation>
    <scope>NUCLEOTIDE SEQUENCE</scope>
    <source>
        <tissue evidence="2">Leaf</tissue>
    </source>
</reference>
<dbReference type="EMBL" id="GGEC01071205">
    <property type="protein sequence ID" value="MBX51689.1"/>
    <property type="molecule type" value="Transcribed_RNA"/>
</dbReference>
<feature type="transmembrane region" description="Helical" evidence="1">
    <location>
        <begin position="12"/>
        <end position="31"/>
    </location>
</feature>
<keyword evidence="1" id="KW-0472">Membrane</keyword>
<protein>
    <submittedName>
        <fullName evidence="2">Uncharacterized protein</fullName>
    </submittedName>
</protein>
<sequence>MRLPNQVKFTAILLFATLASHSYFAYFSLYFCDF</sequence>
<accession>A0A2P2PAG3</accession>
<name>A0A2P2PAG3_RHIMU</name>
<organism evidence="2">
    <name type="scientific">Rhizophora mucronata</name>
    <name type="common">Asiatic mangrove</name>
    <dbReference type="NCBI Taxonomy" id="61149"/>
    <lineage>
        <taxon>Eukaryota</taxon>
        <taxon>Viridiplantae</taxon>
        <taxon>Streptophyta</taxon>
        <taxon>Embryophyta</taxon>
        <taxon>Tracheophyta</taxon>
        <taxon>Spermatophyta</taxon>
        <taxon>Magnoliopsida</taxon>
        <taxon>eudicotyledons</taxon>
        <taxon>Gunneridae</taxon>
        <taxon>Pentapetalae</taxon>
        <taxon>rosids</taxon>
        <taxon>fabids</taxon>
        <taxon>Malpighiales</taxon>
        <taxon>Rhizophoraceae</taxon>
        <taxon>Rhizophora</taxon>
    </lineage>
</organism>
<evidence type="ECO:0000256" key="1">
    <source>
        <dbReference type="SAM" id="Phobius"/>
    </source>
</evidence>
<keyword evidence="1" id="KW-0812">Transmembrane</keyword>
<evidence type="ECO:0000313" key="2">
    <source>
        <dbReference type="EMBL" id="MBX51689.1"/>
    </source>
</evidence>